<dbReference type="EMBL" id="POTC01000013">
    <property type="protein sequence ID" value="POF62997.1"/>
    <property type="molecule type" value="Genomic_DNA"/>
</dbReference>
<reference evidence="7 8" key="1">
    <citation type="submission" date="2018-01" db="EMBL/GenBank/DDBJ databases">
        <title>Draft Genome Sequence of Komagataeibacter maltaceti LMG 1529, a Vinegar Producing Acetic Acid Bacterium Isolated from Malt Vinegar Brewery Acetifiers.</title>
        <authorList>
            <person name="Zhang Q."/>
            <person name="Hollensteiner J."/>
            <person name="Poehlein A."/>
            <person name="Daniel R."/>
        </authorList>
    </citation>
    <scope>NUCLEOTIDE SEQUENCE [LARGE SCALE GENOMIC DNA]</scope>
    <source>
        <strain evidence="7 8">LMG 1529</strain>
    </source>
</reference>
<organism evidence="7 8">
    <name type="scientific">Novacetimonas maltaceti</name>
    <dbReference type="NCBI Taxonomy" id="1203393"/>
    <lineage>
        <taxon>Bacteria</taxon>
        <taxon>Pseudomonadati</taxon>
        <taxon>Pseudomonadota</taxon>
        <taxon>Alphaproteobacteria</taxon>
        <taxon>Acetobacterales</taxon>
        <taxon>Acetobacteraceae</taxon>
        <taxon>Novacetimonas</taxon>
    </lineage>
</organism>
<protein>
    <recommendedName>
        <fullName evidence="9">Periplasmic heavy metal sensor</fullName>
    </recommendedName>
</protein>
<proteinExistence type="inferred from homology"/>
<feature type="region of interest" description="Disordered" evidence="5">
    <location>
        <begin position="22"/>
        <end position="46"/>
    </location>
</feature>
<evidence type="ECO:0000256" key="5">
    <source>
        <dbReference type="SAM" id="MobiDB-lite"/>
    </source>
</evidence>
<dbReference type="InterPro" id="IPR025961">
    <property type="entry name" value="Metal_resist"/>
</dbReference>
<dbReference type="AlphaFoldDB" id="A0A2S3W2E2"/>
<evidence type="ECO:0008006" key="9">
    <source>
        <dbReference type="Google" id="ProtNLM"/>
    </source>
</evidence>
<accession>A0A2S3W2E2</accession>
<feature type="chain" id="PRO_5015542270" description="Periplasmic heavy metal sensor" evidence="6">
    <location>
        <begin position="23"/>
        <end position="167"/>
    </location>
</feature>
<evidence type="ECO:0000256" key="4">
    <source>
        <dbReference type="ARBA" id="ARBA00022764"/>
    </source>
</evidence>
<comment type="caution">
    <text evidence="7">The sequence shown here is derived from an EMBL/GenBank/DDBJ whole genome shotgun (WGS) entry which is preliminary data.</text>
</comment>
<evidence type="ECO:0000313" key="8">
    <source>
        <dbReference type="Proteomes" id="UP000237344"/>
    </source>
</evidence>
<dbReference type="Pfam" id="PF13801">
    <property type="entry name" value="Metal_resist"/>
    <property type="match status" value="1"/>
</dbReference>
<dbReference type="PIRSF" id="PIRSF034445">
    <property type="entry name" value="CpxP_Spy"/>
    <property type="match status" value="1"/>
</dbReference>
<dbReference type="InterPro" id="IPR012899">
    <property type="entry name" value="LTXXQ"/>
</dbReference>
<feature type="signal peptide" evidence="6">
    <location>
        <begin position="1"/>
        <end position="22"/>
    </location>
</feature>
<gene>
    <name evidence="7" type="ORF">KMAL_13720</name>
</gene>
<evidence type="ECO:0000256" key="1">
    <source>
        <dbReference type="ARBA" id="ARBA00004418"/>
    </source>
</evidence>
<keyword evidence="8" id="KW-1185">Reference proteome</keyword>
<dbReference type="GO" id="GO:0051082">
    <property type="term" value="F:unfolded protein binding"/>
    <property type="evidence" value="ECO:0007669"/>
    <property type="project" value="TreeGrafter"/>
</dbReference>
<dbReference type="Gene3D" id="1.20.120.1490">
    <property type="match status" value="1"/>
</dbReference>
<evidence type="ECO:0000313" key="7">
    <source>
        <dbReference type="EMBL" id="POF62997.1"/>
    </source>
</evidence>
<comment type="subcellular location">
    <subcellularLocation>
        <location evidence="1">Periplasm</location>
    </subcellularLocation>
</comment>
<evidence type="ECO:0000256" key="2">
    <source>
        <dbReference type="ARBA" id="ARBA00008441"/>
    </source>
</evidence>
<name>A0A2S3W2E2_9PROT</name>
<dbReference type="PANTHER" id="PTHR38102">
    <property type="entry name" value="PERIPLASMIC CHAPERONE SPY"/>
    <property type="match status" value="1"/>
</dbReference>
<dbReference type="InterPro" id="IPR052211">
    <property type="entry name" value="Cpx_auxiliary_protein"/>
</dbReference>
<sequence length="167" mass="18190">MMKKMLLAAAVMTGLAGTAGHAALAHDAPPPPPPGEGCGGHGPHHGHLLSLHGITLTSAQHKKLAALMHGDHPDFRADMEQERALHKQLRTLLTTPGTVDQASLTSVEQQLDALHQKREAQRLQFEVKIHDILTPDQLAQIKDRQDKIDALHEQLHALMEPPPPPQK</sequence>
<keyword evidence="3 6" id="KW-0732">Signal</keyword>
<dbReference type="GO" id="GO:0030288">
    <property type="term" value="C:outer membrane-bounded periplasmic space"/>
    <property type="evidence" value="ECO:0007669"/>
    <property type="project" value="TreeGrafter"/>
</dbReference>
<evidence type="ECO:0000256" key="6">
    <source>
        <dbReference type="SAM" id="SignalP"/>
    </source>
</evidence>
<dbReference type="CDD" id="cd09916">
    <property type="entry name" value="CpxP_like"/>
    <property type="match status" value="1"/>
</dbReference>
<keyword evidence="4" id="KW-0574">Periplasm</keyword>
<comment type="similarity">
    <text evidence="2">Belongs to the CpxP/Spy family.</text>
</comment>
<dbReference type="Proteomes" id="UP000237344">
    <property type="component" value="Unassembled WGS sequence"/>
</dbReference>
<evidence type="ECO:0000256" key="3">
    <source>
        <dbReference type="ARBA" id="ARBA00022729"/>
    </source>
</evidence>
<dbReference type="PANTHER" id="PTHR38102:SF1">
    <property type="entry name" value="PERIPLASMIC CHAPERONE SPY"/>
    <property type="match status" value="1"/>
</dbReference>
<dbReference type="OrthoDB" id="7226257at2"/>